<proteinExistence type="inferred from homology"/>
<dbReference type="RefSeq" id="WP_130539900.1">
    <property type="nucleotide sequence ID" value="NZ_CP042431.1"/>
</dbReference>
<evidence type="ECO:0000256" key="1">
    <source>
        <dbReference type="ARBA" id="ARBA00004571"/>
    </source>
</evidence>
<keyword evidence="4 7" id="KW-0812">Transmembrane</keyword>
<dbReference type="OrthoDB" id="9768177at2"/>
<dbReference type="EMBL" id="SGXA01000001">
    <property type="protein sequence ID" value="RZS75535.1"/>
    <property type="molecule type" value="Genomic_DNA"/>
</dbReference>
<evidence type="ECO:0000256" key="2">
    <source>
        <dbReference type="ARBA" id="ARBA00022448"/>
    </source>
</evidence>
<comment type="subcellular location">
    <subcellularLocation>
        <location evidence="1 7">Cell outer membrane</location>
        <topology evidence="1 7">Multi-pass membrane protein</topology>
    </subcellularLocation>
</comment>
<evidence type="ECO:0000256" key="4">
    <source>
        <dbReference type="ARBA" id="ARBA00022692"/>
    </source>
</evidence>
<dbReference type="Pfam" id="PF13715">
    <property type="entry name" value="CarbopepD_reg_2"/>
    <property type="match status" value="1"/>
</dbReference>
<dbReference type="GO" id="GO:0009279">
    <property type="term" value="C:cell outer membrane"/>
    <property type="evidence" value="ECO:0007669"/>
    <property type="project" value="UniProtKB-SubCell"/>
</dbReference>
<name>A0A4Q7N3I8_9BACT</name>
<evidence type="ECO:0000256" key="7">
    <source>
        <dbReference type="PROSITE-ProRule" id="PRU01360"/>
    </source>
</evidence>
<gene>
    <name evidence="9" type="ORF">EV199_1404</name>
</gene>
<dbReference type="InterPro" id="IPR023996">
    <property type="entry name" value="TonB-dep_OMP_SusC/RagA"/>
</dbReference>
<dbReference type="InterPro" id="IPR037066">
    <property type="entry name" value="Plug_dom_sf"/>
</dbReference>
<evidence type="ECO:0000313" key="10">
    <source>
        <dbReference type="Proteomes" id="UP000293874"/>
    </source>
</evidence>
<dbReference type="Gene3D" id="2.170.130.10">
    <property type="entry name" value="TonB-dependent receptor, plug domain"/>
    <property type="match status" value="1"/>
</dbReference>
<accession>A0A4Q7N3I8</accession>
<dbReference type="InterPro" id="IPR036942">
    <property type="entry name" value="Beta-barrel_TonB_sf"/>
</dbReference>
<dbReference type="SUPFAM" id="SSF49464">
    <property type="entry name" value="Carboxypeptidase regulatory domain-like"/>
    <property type="match status" value="1"/>
</dbReference>
<dbReference type="InterPro" id="IPR008969">
    <property type="entry name" value="CarboxyPept-like_regulatory"/>
</dbReference>
<feature type="domain" description="TonB-dependent receptor plug" evidence="8">
    <location>
        <begin position="222"/>
        <end position="355"/>
    </location>
</feature>
<comment type="similarity">
    <text evidence="7">Belongs to the TonB-dependent receptor family.</text>
</comment>
<dbReference type="NCBIfam" id="TIGR04057">
    <property type="entry name" value="SusC_RagA_signa"/>
    <property type="match status" value="1"/>
</dbReference>
<dbReference type="Pfam" id="PF07715">
    <property type="entry name" value="Plug"/>
    <property type="match status" value="1"/>
</dbReference>
<evidence type="ECO:0000259" key="8">
    <source>
        <dbReference type="Pfam" id="PF07715"/>
    </source>
</evidence>
<dbReference type="NCBIfam" id="TIGR04056">
    <property type="entry name" value="OMP_RagA_SusC"/>
    <property type="match status" value="1"/>
</dbReference>
<sequence length="1198" mass="132993">MRNVVTTPVSLRVRGHFVCAILSLLLLGASIPLFAQTKRPLDKKISFKVTNVSLAEALKKFRAASGVHMTFNQEDVNSQPAVSIDVADRSGREVLERLLSNTAIRFAEATDGNVLLILKTSKKDNTRAGKFFDVNGQIVDNQGQALSNATIMVLPEKRGLTADKNGMFNLTAKENDILRFSYLGMKSYEVKIRKDEFLKIALDTAPSVMTEYVVTGYQTIEKRMLTGAVTTLTPDKFLRPGAASIDQMLQGKVPGMVVTFNSGSPSAAPKIRIRGTSTILGNASPLWVVDNIIRTDPVNLSPLQVNTVLAAAQESNFSMVGNAISGINPYDIESITFLKDAAATSIYGVQAANGVIVVKTKRGKPGPVAINYNLSLGFTGRPRYTQMNLMNSKERVDVSREMLQNGIYYPNGLRSVSYEQLVDQLSARKITQEEFSEKVGQLETMNTDWFDLLTQNAFNQTHSIGFSGGAGKTNYYASVSFFDNKGAFKGDNLQSYSGRLNLESNLSSKLNVNLLIDASYRKAKGYYNVNPFDYALQTSRTIHPDSFYIAQVSTNMRTPWVNPDPIRYNIRNEIDQTGSTTTTQSFNINTGINYRLMRGLSFQGTYNLEASGNSNFNFITARSYAAAVIRGFDYNAYKKGDFKFEKSPLPYGGIGYPASTQNLALNIRNQFNYNLSLFEGRDNLSAMVSQEMRSVKQDGTMSLEPGYFPERGNTYYSGYYNTRSAIGSQAYHQVVNTNTVTNTLSWMAGFNYQFNRKYTISSSIRTDGSNRFGQYSNQRFLPNWHVGAMWNITAEPFMERVNWVEQAALRASYGSQGNVVSQVGPQLIASYPSAPVDDVSNEFVLDLKSLPYPDLRWEKSKSFNLGMDLMLFKGRLQINANAYYNRTTDLIVTVALPLEYGVKNMYMNNGSMNNKGWDLGVTVVPIRSKSGVTWNQTFNYSMNYNKVVRSGIVNNYAEYLSGSAVVPGMPFGSFYSFGFAGLSPVNGMPLYDFYEKNPGFNKDDPSTWLKYSGRVDPILDMGTTSTITYKSFSLNASFLLRLGHHKRLNPLYPRNASEIAPTPEMNLSREMLDRWRKPGDETRTTIPGYANWDRTSYIPLEVGNVVGGASPYSIYDRSSVRVVKGDFFRCTNVSLGYALPAASVRRFGARGMTVGFSVNNPFIITSKAFHGQDPETVGTGGTSLPITASYTMSLNVSF</sequence>
<dbReference type="Proteomes" id="UP000293874">
    <property type="component" value="Unassembled WGS sequence"/>
</dbReference>
<organism evidence="9 10">
    <name type="scientific">Pseudobacter ginsenosidimutans</name>
    <dbReference type="NCBI Taxonomy" id="661488"/>
    <lineage>
        <taxon>Bacteria</taxon>
        <taxon>Pseudomonadati</taxon>
        <taxon>Bacteroidota</taxon>
        <taxon>Chitinophagia</taxon>
        <taxon>Chitinophagales</taxon>
        <taxon>Chitinophagaceae</taxon>
        <taxon>Pseudobacter</taxon>
    </lineage>
</organism>
<keyword evidence="5 7" id="KW-0472">Membrane</keyword>
<keyword evidence="2 7" id="KW-0813">Transport</keyword>
<evidence type="ECO:0000256" key="6">
    <source>
        <dbReference type="ARBA" id="ARBA00023237"/>
    </source>
</evidence>
<dbReference type="PROSITE" id="PS52016">
    <property type="entry name" value="TONB_DEPENDENT_REC_3"/>
    <property type="match status" value="1"/>
</dbReference>
<dbReference type="Gene3D" id="2.40.170.20">
    <property type="entry name" value="TonB-dependent receptor, beta-barrel domain"/>
    <property type="match status" value="1"/>
</dbReference>
<evidence type="ECO:0000313" key="9">
    <source>
        <dbReference type="EMBL" id="RZS75535.1"/>
    </source>
</evidence>
<keyword evidence="6 7" id="KW-0998">Cell outer membrane</keyword>
<dbReference type="SUPFAM" id="SSF56935">
    <property type="entry name" value="Porins"/>
    <property type="match status" value="1"/>
</dbReference>
<evidence type="ECO:0000256" key="5">
    <source>
        <dbReference type="ARBA" id="ARBA00023136"/>
    </source>
</evidence>
<dbReference type="InterPro" id="IPR039426">
    <property type="entry name" value="TonB-dep_rcpt-like"/>
</dbReference>
<reference evidence="9 10" key="1">
    <citation type="submission" date="2019-02" db="EMBL/GenBank/DDBJ databases">
        <title>Genomic Encyclopedia of Type Strains, Phase IV (KMG-IV): sequencing the most valuable type-strain genomes for metagenomic binning, comparative biology and taxonomic classification.</title>
        <authorList>
            <person name="Goeker M."/>
        </authorList>
    </citation>
    <scope>NUCLEOTIDE SEQUENCE [LARGE SCALE GENOMIC DNA]</scope>
    <source>
        <strain evidence="9 10">DSM 18116</strain>
    </source>
</reference>
<evidence type="ECO:0000256" key="3">
    <source>
        <dbReference type="ARBA" id="ARBA00022452"/>
    </source>
</evidence>
<keyword evidence="10" id="KW-1185">Reference proteome</keyword>
<dbReference type="Gene3D" id="3.55.50.30">
    <property type="match status" value="1"/>
</dbReference>
<dbReference type="AlphaFoldDB" id="A0A4Q7N3I8"/>
<comment type="caution">
    <text evidence="9">The sequence shown here is derived from an EMBL/GenBank/DDBJ whole genome shotgun (WGS) entry which is preliminary data.</text>
</comment>
<dbReference type="InterPro" id="IPR023997">
    <property type="entry name" value="TonB-dep_OMP_SusC/RagA_CS"/>
</dbReference>
<dbReference type="InterPro" id="IPR012910">
    <property type="entry name" value="Plug_dom"/>
</dbReference>
<protein>
    <submittedName>
        <fullName evidence="9">TonB-linked SusC/RagA family outer membrane protein</fullName>
    </submittedName>
</protein>
<keyword evidence="3 7" id="KW-1134">Transmembrane beta strand</keyword>